<dbReference type="FunCoup" id="A0A0N1IAN2">
    <property type="interactions" value="51"/>
</dbReference>
<dbReference type="SUPFAM" id="SSF53098">
    <property type="entry name" value="Ribonuclease H-like"/>
    <property type="match status" value="1"/>
</dbReference>
<dbReference type="GO" id="GO:0051536">
    <property type="term" value="F:iron-sulfur cluster binding"/>
    <property type="evidence" value="ECO:0007669"/>
    <property type="project" value="UniProtKB-KW"/>
</dbReference>
<dbReference type="SMART" id="SM00950">
    <property type="entry name" value="Piwi"/>
    <property type="match status" value="1"/>
</dbReference>
<evidence type="ECO:0000256" key="6">
    <source>
        <dbReference type="ARBA" id="ARBA00022946"/>
    </source>
</evidence>
<keyword evidence="8" id="KW-0411">Iron-sulfur</keyword>
<dbReference type="AlphaFoldDB" id="A0A0N1IAN2"/>
<name>A0A0N1IAN2_PAPMA</name>
<feature type="domain" description="Piwi" evidence="11">
    <location>
        <begin position="786"/>
        <end position="1078"/>
    </location>
</feature>
<dbReference type="GO" id="GO:0016226">
    <property type="term" value="P:iron-sulfur cluster assembly"/>
    <property type="evidence" value="ECO:0007669"/>
    <property type="project" value="InterPro"/>
</dbReference>
<organism evidence="12 13">
    <name type="scientific">Papilio machaon</name>
    <name type="common">Old World swallowtail butterfly</name>
    <dbReference type="NCBI Taxonomy" id="76193"/>
    <lineage>
        <taxon>Eukaryota</taxon>
        <taxon>Metazoa</taxon>
        <taxon>Ecdysozoa</taxon>
        <taxon>Arthropoda</taxon>
        <taxon>Hexapoda</taxon>
        <taxon>Insecta</taxon>
        <taxon>Pterygota</taxon>
        <taxon>Neoptera</taxon>
        <taxon>Endopterygota</taxon>
        <taxon>Lepidoptera</taxon>
        <taxon>Glossata</taxon>
        <taxon>Ditrysia</taxon>
        <taxon>Papilionoidea</taxon>
        <taxon>Papilionidae</taxon>
        <taxon>Papilioninae</taxon>
        <taxon>Papilio</taxon>
    </lineage>
</organism>
<feature type="compositionally biased region" description="Low complexity" evidence="10">
    <location>
        <begin position="290"/>
        <end position="300"/>
    </location>
</feature>
<dbReference type="Proteomes" id="UP000053240">
    <property type="component" value="Unassembled WGS sequence"/>
</dbReference>
<evidence type="ECO:0000256" key="9">
    <source>
        <dbReference type="ARBA" id="ARBA00023128"/>
    </source>
</evidence>
<dbReference type="PANTHER" id="PTHR22891">
    <property type="entry name" value="EUKARYOTIC TRANSLATION INITIATION FACTOR 2C"/>
    <property type="match status" value="1"/>
</dbReference>
<evidence type="ECO:0000256" key="5">
    <source>
        <dbReference type="ARBA" id="ARBA00022723"/>
    </source>
</evidence>
<evidence type="ECO:0000256" key="3">
    <source>
        <dbReference type="ARBA" id="ARBA00006420"/>
    </source>
</evidence>
<protein>
    <recommendedName>
        <fullName evidence="4">NFU1 iron-sulfur cluster scaffold homolog, mitochondrial</fullName>
    </recommendedName>
</protein>
<dbReference type="PROSITE" id="PS50822">
    <property type="entry name" value="PIWI"/>
    <property type="match status" value="1"/>
</dbReference>
<evidence type="ECO:0000256" key="7">
    <source>
        <dbReference type="ARBA" id="ARBA00023004"/>
    </source>
</evidence>
<dbReference type="InterPro" id="IPR036397">
    <property type="entry name" value="RNaseH_sf"/>
</dbReference>
<comment type="subcellular location">
    <subcellularLocation>
        <location evidence="2">Mitochondrion</location>
    </subcellularLocation>
</comment>
<reference evidence="12 13" key="1">
    <citation type="journal article" date="2015" name="Nat. Commun.">
        <title>Outbred genome sequencing and CRISPR/Cas9 gene editing in butterflies.</title>
        <authorList>
            <person name="Li X."/>
            <person name="Fan D."/>
            <person name="Zhang W."/>
            <person name="Liu G."/>
            <person name="Zhang L."/>
            <person name="Zhao L."/>
            <person name="Fang X."/>
            <person name="Chen L."/>
            <person name="Dong Y."/>
            <person name="Chen Y."/>
            <person name="Ding Y."/>
            <person name="Zhao R."/>
            <person name="Feng M."/>
            <person name="Zhu Y."/>
            <person name="Feng Y."/>
            <person name="Jiang X."/>
            <person name="Zhu D."/>
            <person name="Xiang H."/>
            <person name="Feng X."/>
            <person name="Li S."/>
            <person name="Wang J."/>
            <person name="Zhang G."/>
            <person name="Kronforst M.R."/>
            <person name="Wang W."/>
        </authorList>
    </citation>
    <scope>NUCLEOTIDE SEQUENCE [LARGE SCALE GENOMIC DNA]</scope>
    <source>
        <strain evidence="12">Ya'a_city_454_Pm</strain>
        <tissue evidence="12">Whole body</tissue>
    </source>
</reference>
<keyword evidence="9" id="KW-0496">Mitochondrion</keyword>
<keyword evidence="5" id="KW-0479">Metal-binding</keyword>
<dbReference type="InterPro" id="IPR003165">
    <property type="entry name" value="Piwi"/>
</dbReference>
<dbReference type="InterPro" id="IPR036498">
    <property type="entry name" value="Nfu/NifU_N_sf"/>
</dbReference>
<dbReference type="FunFam" id="3.30.420.10:FF:000014">
    <property type="entry name" value="Piwi-like RNA-mediated gene silencing 1"/>
    <property type="match status" value="1"/>
</dbReference>
<dbReference type="InterPro" id="IPR012337">
    <property type="entry name" value="RNaseH-like_sf"/>
</dbReference>
<proteinExistence type="inferred from homology"/>
<dbReference type="SMART" id="SM00932">
    <property type="entry name" value="Nfu_N"/>
    <property type="match status" value="1"/>
</dbReference>
<evidence type="ECO:0000256" key="1">
    <source>
        <dbReference type="ARBA" id="ARBA00002175"/>
    </source>
</evidence>
<dbReference type="InParanoid" id="A0A0N1IAN2"/>
<dbReference type="Gene3D" id="3.30.420.10">
    <property type="entry name" value="Ribonuclease H-like superfamily/Ribonuclease H"/>
    <property type="match status" value="1"/>
</dbReference>
<comment type="similarity">
    <text evidence="3">Belongs to the NifU family.</text>
</comment>
<dbReference type="InterPro" id="IPR001075">
    <property type="entry name" value="NIF_FeS_clus_asmbl_NifU_C"/>
</dbReference>
<dbReference type="Gene3D" id="3.30.1370.70">
    <property type="entry name" value="Scaffold protein Nfu/NifU, N-terminal domain"/>
    <property type="match status" value="1"/>
</dbReference>
<dbReference type="GO" id="GO:0003676">
    <property type="term" value="F:nucleic acid binding"/>
    <property type="evidence" value="ECO:0007669"/>
    <property type="project" value="InterPro"/>
</dbReference>
<feature type="compositionally biased region" description="Pro residues" evidence="10">
    <location>
        <begin position="308"/>
        <end position="319"/>
    </location>
</feature>
<evidence type="ECO:0000256" key="4">
    <source>
        <dbReference type="ARBA" id="ARBA00018782"/>
    </source>
</evidence>
<evidence type="ECO:0000313" key="12">
    <source>
        <dbReference type="EMBL" id="KPJ16015.1"/>
    </source>
</evidence>
<gene>
    <name evidence="12" type="ORF">RR48_05360</name>
</gene>
<dbReference type="FunFam" id="3.30.1370.70:FF:000002">
    <property type="entry name" value="NFU1 iron-sulfur cluster scaffold homolog, mitochondrial"/>
    <property type="match status" value="1"/>
</dbReference>
<keyword evidence="13" id="KW-1185">Reference proteome</keyword>
<evidence type="ECO:0000259" key="11">
    <source>
        <dbReference type="PROSITE" id="PS50822"/>
    </source>
</evidence>
<dbReference type="FunFam" id="3.30.300.130:FF:000001">
    <property type="entry name" value="NFU1 iron-sulfur cluster scaffold"/>
    <property type="match status" value="1"/>
</dbReference>
<dbReference type="EMBL" id="KQ460317">
    <property type="protein sequence ID" value="KPJ16015.1"/>
    <property type="molecule type" value="Genomic_DNA"/>
</dbReference>
<accession>A0A0N1IAN2</accession>
<dbReference type="SUPFAM" id="SSF101690">
    <property type="entry name" value="PAZ domain"/>
    <property type="match status" value="1"/>
</dbReference>
<evidence type="ECO:0000256" key="2">
    <source>
        <dbReference type="ARBA" id="ARBA00004173"/>
    </source>
</evidence>
<evidence type="ECO:0000313" key="13">
    <source>
        <dbReference type="Proteomes" id="UP000053240"/>
    </source>
</evidence>
<dbReference type="InterPro" id="IPR036085">
    <property type="entry name" value="PAZ_dom_sf"/>
</dbReference>
<dbReference type="GO" id="GO:0005739">
    <property type="term" value="C:mitochondrion"/>
    <property type="evidence" value="ECO:0007669"/>
    <property type="project" value="UniProtKB-SubCell"/>
</dbReference>
<dbReference type="Pfam" id="PF01106">
    <property type="entry name" value="NifU"/>
    <property type="match status" value="1"/>
</dbReference>
<dbReference type="STRING" id="76193.A0A0N1IAN2"/>
<dbReference type="CDD" id="cd04658">
    <property type="entry name" value="Piwi_piwi-like_Euk"/>
    <property type="match status" value="1"/>
</dbReference>
<dbReference type="Gene3D" id="3.40.50.2300">
    <property type="match status" value="1"/>
</dbReference>
<dbReference type="SUPFAM" id="SSF110836">
    <property type="entry name" value="Hypothetical protein SAV1430"/>
    <property type="match status" value="1"/>
</dbReference>
<comment type="function">
    <text evidence="1">Molecular scaffold for [Fe-S] cluster assembly of mitochondrial iron-sulfur proteins.</text>
</comment>
<keyword evidence="6" id="KW-0809">Transit peptide</keyword>
<feature type="region of interest" description="Disordered" evidence="10">
    <location>
        <begin position="290"/>
        <end position="332"/>
    </location>
</feature>
<dbReference type="Pfam" id="PF02171">
    <property type="entry name" value="Piwi"/>
    <property type="match status" value="1"/>
</dbReference>
<dbReference type="Pfam" id="PF08712">
    <property type="entry name" value="Nfu_N"/>
    <property type="match status" value="1"/>
</dbReference>
<dbReference type="SUPFAM" id="SSF117916">
    <property type="entry name" value="Fe-S cluster assembly (FSCA) domain-like"/>
    <property type="match status" value="1"/>
</dbReference>
<keyword evidence="7" id="KW-0408">Iron</keyword>
<sequence length="1092" mass="123546">MFRNLMKTLRIGYPSRYIRQGIAYRYNQAKQYSVLSHTFGSRNRKESLFKSCQCRTMFIQTQDTPNPNSLKFLPGTKVLEPGQTLDFPNIGAAQCSPLAKMIFRIEGVKAVFFGHDFVTVTKQDDDIEWKLLKPEIFATIMDFFASGLPIVTDAKPSGDTQINEDDDEIVQMIKELLDTRIRPTVQEDGGDVLFVDFKDGVLRLKMQGSCSSCPSSIVTLKNGVQNMMQFYIPEVLSVEQIDDDGEKLSEKIFKEFEQLKTKEKNETMADQSRGRGRGLALLKDLKKSLAADSQSSSGESSVKEFPGPSVPPSVPPSLPPSVVSAATGMPSTTIGGRGRVAAMMLSKMHQQTKDVQFSPASDVSPSAPTVGAGRGIKLLQNLKAQMAQSQPHVGGAEVKQITEKMAESTISSVQSSTIPKNKYFREIKETPPVVRKGESGTPCEVTANFIRLNFEEDHVFEYEVRYNPEQDYKNLCFKLLNEHSQYFKTKTFDGTTLYVPHMLPEEAMNLVSTNPYDNSKVQVIIRFRRTRRLSEMIHIYNVVFKQIMKDLQLVRFGRQYFNEHSAIQIPQHKLEVWPGYVTAVDEYEGGLMLTLDSTHRVLRTQTVLSLIKETVQCEGANWKRAMTDKLIGSSVMTTYNKKLFRRGSQSFNHYIQNVLSNETAKSRLTGWGLSIAPETVNITARTLPPEPLYFGNNVKVPGKDNADWNGDVSRNAVMQAVDILRWVVLFTDRDKNVTNDFVDTLKRCCRPMGINVSAPELIRLPNDRTDSYVAALRKFSIANLQLVVAICPTIRDDRYSAIKKICCVDNPVPSQVINARTIMNSQKIRSITQKILLQMNCKLGGTLWNISIPLKSAMIIGIDSYHDASRKKRSVCAFIASYNQTMTHWYSKVVLQERGQEIVDSLKSCFVDALKHYLRVNGRLPDRIIIYRDGVGDGQLKLLQDYEIPQMQICFSILGTTYKPSLTYIVVQKRINTRIFMKTRNGFENPFPGTVLDHCVTRRDWYDFLIASQKVNQGTVTPTHYVVIHDDSGMTADQCQRLTYKMCHLYYNWPGTVRVPAPCQYAHKLAYLVGQNIHQLPSDALTDKLFFL</sequence>
<dbReference type="InterPro" id="IPR034904">
    <property type="entry name" value="FSCA_dom_sf"/>
</dbReference>
<dbReference type="Gene3D" id="3.30.300.130">
    <property type="entry name" value="Fe-S cluster assembly (FSCA)"/>
    <property type="match status" value="1"/>
</dbReference>
<dbReference type="GO" id="GO:0005506">
    <property type="term" value="F:iron ion binding"/>
    <property type="evidence" value="ECO:0007669"/>
    <property type="project" value="InterPro"/>
</dbReference>
<evidence type="ECO:0000256" key="10">
    <source>
        <dbReference type="SAM" id="MobiDB-lite"/>
    </source>
</evidence>
<dbReference type="Pfam" id="PF23278">
    <property type="entry name" value="Piwi_N"/>
    <property type="match status" value="1"/>
</dbReference>
<evidence type="ECO:0000256" key="8">
    <source>
        <dbReference type="ARBA" id="ARBA00023014"/>
    </source>
</evidence>
<dbReference type="InterPro" id="IPR014824">
    <property type="entry name" value="Nfu/NifU_N"/>
</dbReference>